<gene>
    <name evidence="1" type="ORF">IGS68_14735</name>
</gene>
<evidence type="ECO:0000313" key="2">
    <source>
        <dbReference type="Proteomes" id="UP000595197"/>
    </source>
</evidence>
<dbReference type="Proteomes" id="UP000595197">
    <property type="component" value="Chromosome"/>
</dbReference>
<proteinExistence type="predicted"/>
<protein>
    <submittedName>
        <fullName evidence="1">Uncharacterized protein</fullName>
    </submittedName>
</protein>
<sequence length="452" mass="49065">MTSQKTDLKDLEKRLLDVPAAKFREIVKLLEQVRERPEVEDTLATIRPRLTQVRPQRRPSLTRLMCLPFEDVLDGGGRVGSIGGVQRRAIIPIWRIVENGIDPKLLNLLQHNSAATDPDDAAGHQAIGRQLWRAAAEVLKRRLDLPEPPAGDIPATTLRRDVESVMPFLDCAEAIEELKPLLPEKPITYLSATDIAVIEHQIQMVARGDPGRPLQVLLVVAGRLANPASLLQRLEDMDFGRHARAQKPLIIARLGSMVVRNLEERSHHLTGDATLSTRPGDAVTLAESLIDGLISAGSALDSAYDDSVASRLQTVRGAVRGLIQSGVIDAAPGRILPAALEGELSMDRLQQAEDHARALRRCTRIAAPLGLGGMVESTLKMIEEELERSAGLLIQELESGGTRHAEAMVAGSRLFGAIRMIELVGGSSRADLLLTRGSRALEGLGRKAMAAP</sequence>
<organism evidence="1 2">
    <name type="scientific">Skermanella cutis</name>
    <dbReference type="NCBI Taxonomy" id="2775420"/>
    <lineage>
        <taxon>Bacteria</taxon>
        <taxon>Pseudomonadati</taxon>
        <taxon>Pseudomonadota</taxon>
        <taxon>Alphaproteobacteria</taxon>
        <taxon>Rhodospirillales</taxon>
        <taxon>Azospirillaceae</taxon>
        <taxon>Skermanella</taxon>
    </lineage>
</organism>
<dbReference type="RefSeq" id="WP_201070237.1">
    <property type="nucleotide sequence ID" value="NZ_CP067420.1"/>
</dbReference>
<keyword evidence="2" id="KW-1185">Reference proteome</keyword>
<name>A0ABX7B4D9_9PROT</name>
<dbReference type="EMBL" id="CP067420">
    <property type="protein sequence ID" value="QQP87376.1"/>
    <property type="molecule type" value="Genomic_DNA"/>
</dbReference>
<reference evidence="1" key="1">
    <citation type="submission" date="2021-02" db="EMBL/GenBank/DDBJ databases">
        <title>Skermanella TT6 skin isolate.</title>
        <authorList>
            <person name="Lee K."/>
            <person name="Ganzorig M."/>
        </authorList>
    </citation>
    <scope>NUCLEOTIDE SEQUENCE</scope>
    <source>
        <strain evidence="1">TT6</strain>
    </source>
</reference>
<accession>A0ABX7B4D9</accession>
<evidence type="ECO:0000313" key="1">
    <source>
        <dbReference type="EMBL" id="QQP87376.1"/>
    </source>
</evidence>